<sequence length="173" mass="19763">MLMELLRPSEQYREQLMEYRSAFLHRKEQPYGGSSLQNYTDFHEWLNKVISQENGDNLPPNRVPATQFLSIGNGKLIGLINIRHRLTPELLMESGHIGYSIHPEERRKGYATEQLRLSLIEANKLGLSKVLITCDKENIASAKTIQKVGGVLENEVNSADGKEIVQRYWIEIG</sequence>
<evidence type="ECO:0000259" key="1">
    <source>
        <dbReference type="PROSITE" id="PS51186"/>
    </source>
</evidence>
<dbReference type="Gene3D" id="3.40.630.30">
    <property type="match status" value="1"/>
</dbReference>
<name>A0ABV1F553_9BACI</name>
<feature type="domain" description="N-acetyltransferase" evidence="1">
    <location>
        <begin position="3"/>
        <end position="171"/>
    </location>
</feature>
<dbReference type="EMBL" id="JBBMFN010000112">
    <property type="protein sequence ID" value="MEQ2468510.1"/>
    <property type="molecule type" value="Genomic_DNA"/>
</dbReference>
<evidence type="ECO:0000313" key="2">
    <source>
        <dbReference type="EMBL" id="MEQ2468510.1"/>
    </source>
</evidence>
<evidence type="ECO:0000313" key="3">
    <source>
        <dbReference type="Proteomes" id="UP001465426"/>
    </source>
</evidence>
<dbReference type="Proteomes" id="UP001465426">
    <property type="component" value="Unassembled WGS sequence"/>
</dbReference>
<keyword evidence="3" id="KW-1185">Reference proteome</keyword>
<dbReference type="InterPro" id="IPR000182">
    <property type="entry name" value="GNAT_dom"/>
</dbReference>
<dbReference type="SUPFAM" id="SSF55729">
    <property type="entry name" value="Acyl-CoA N-acyltransferases (Nat)"/>
    <property type="match status" value="1"/>
</dbReference>
<dbReference type="InterPro" id="IPR016181">
    <property type="entry name" value="Acyl_CoA_acyltransferase"/>
</dbReference>
<dbReference type="PANTHER" id="PTHR39173:SF1">
    <property type="entry name" value="ACETYLTRANSFERASE"/>
    <property type="match status" value="1"/>
</dbReference>
<dbReference type="Pfam" id="PF13302">
    <property type="entry name" value="Acetyltransf_3"/>
    <property type="match status" value="1"/>
</dbReference>
<dbReference type="PANTHER" id="PTHR39173">
    <property type="entry name" value="ACETYLTRANSFERASE"/>
    <property type="match status" value="1"/>
</dbReference>
<gene>
    <name evidence="2" type="ORF">WMO63_22930</name>
</gene>
<proteinExistence type="predicted"/>
<organism evidence="2 3">
    <name type="scientific">Niallia hominis</name>
    <dbReference type="NCBI Taxonomy" id="3133173"/>
    <lineage>
        <taxon>Bacteria</taxon>
        <taxon>Bacillati</taxon>
        <taxon>Bacillota</taxon>
        <taxon>Bacilli</taxon>
        <taxon>Bacillales</taxon>
        <taxon>Bacillaceae</taxon>
        <taxon>Niallia</taxon>
    </lineage>
</organism>
<protein>
    <submittedName>
        <fullName evidence="2">GNAT family N-acetyltransferase</fullName>
    </submittedName>
</protein>
<comment type="caution">
    <text evidence="2">The sequence shown here is derived from an EMBL/GenBank/DDBJ whole genome shotgun (WGS) entry which is preliminary data.</text>
</comment>
<reference evidence="2 3" key="1">
    <citation type="submission" date="2024-03" db="EMBL/GenBank/DDBJ databases">
        <title>Human intestinal bacterial collection.</title>
        <authorList>
            <person name="Pauvert C."/>
            <person name="Hitch T.C.A."/>
            <person name="Clavel T."/>
        </authorList>
    </citation>
    <scope>NUCLEOTIDE SEQUENCE [LARGE SCALE GENOMIC DNA]</scope>
    <source>
        <strain evidence="2 3">CLA-SR-H024</strain>
    </source>
</reference>
<accession>A0ABV1F553</accession>
<dbReference type="PROSITE" id="PS51186">
    <property type="entry name" value="GNAT"/>
    <property type="match status" value="1"/>
</dbReference>